<evidence type="ECO:0000313" key="6">
    <source>
        <dbReference type="EMBL" id="KAH0543745.1"/>
    </source>
</evidence>
<dbReference type="Gene3D" id="1.10.287.1480">
    <property type="match status" value="1"/>
</dbReference>
<dbReference type="OrthoDB" id="421951at2759"/>
<evidence type="ECO:0000256" key="4">
    <source>
        <dbReference type="SAM" id="MobiDB-lite"/>
    </source>
</evidence>
<dbReference type="GO" id="GO:0003735">
    <property type="term" value="F:structural constituent of ribosome"/>
    <property type="evidence" value="ECO:0007669"/>
    <property type="project" value="InterPro"/>
</dbReference>
<dbReference type="GO" id="GO:0006412">
    <property type="term" value="P:translation"/>
    <property type="evidence" value="ECO:0007669"/>
    <property type="project" value="InterPro"/>
</dbReference>
<evidence type="ECO:0000256" key="2">
    <source>
        <dbReference type="ARBA" id="ARBA00022980"/>
    </source>
</evidence>
<dbReference type="InterPro" id="IPR048263">
    <property type="entry name" value="Arb2"/>
</dbReference>
<reference evidence="6" key="1">
    <citation type="submission" date="2021-03" db="EMBL/GenBank/DDBJ databases">
        <title>Comparative genomics and phylogenomic investigation of the class Geoglossomycetes provide insights into ecological specialization and systematics.</title>
        <authorList>
            <person name="Melie T."/>
            <person name="Pirro S."/>
            <person name="Miller A.N."/>
            <person name="Quandt A."/>
        </authorList>
    </citation>
    <scope>NUCLEOTIDE SEQUENCE</scope>
    <source>
        <strain evidence="6">GBOQ0MN5Z8</strain>
    </source>
</reference>
<evidence type="ECO:0000256" key="1">
    <source>
        <dbReference type="ARBA" id="ARBA00009083"/>
    </source>
</evidence>
<keyword evidence="2" id="KW-0689">Ribosomal protein</keyword>
<accession>A0A9P8ICJ3</accession>
<dbReference type="GO" id="GO:0031048">
    <property type="term" value="P:regulatory ncRNA-mediated heterochromatin formation"/>
    <property type="evidence" value="ECO:0007669"/>
    <property type="project" value="TreeGrafter"/>
</dbReference>
<dbReference type="Pfam" id="PF22749">
    <property type="entry name" value="Arb2"/>
    <property type="match status" value="1"/>
</dbReference>
<dbReference type="PANTHER" id="PTHR21357">
    <property type="entry name" value="FAM172 FAMILY PROTEIN HOMOLOG CG10038"/>
    <property type="match status" value="1"/>
</dbReference>
<feature type="domain" description="Arb2" evidence="5">
    <location>
        <begin position="143"/>
        <end position="442"/>
    </location>
</feature>
<keyword evidence="7" id="KW-1185">Reference proteome</keyword>
<dbReference type="PANTHER" id="PTHR21357:SF4">
    <property type="entry name" value="FAM172 FAMILY PROTEIN HOMOLOG CG10038"/>
    <property type="match status" value="1"/>
</dbReference>
<dbReference type="EMBL" id="JAGHQL010000027">
    <property type="protein sequence ID" value="KAH0543745.1"/>
    <property type="molecule type" value="Genomic_DNA"/>
</dbReference>
<keyword evidence="3" id="KW-0687">Ribonucleoprotein</keyword>
<dbReference type="GO" id="GO:1990904">
    <property type="term" value="C:ribonucleoprotein complex"/>
    <property type="evidence" value="ECO:0007669"/>
    <property type="project" value="UniProtKB-KW"/>
</dbReference>
<dbReference type="InterPro" id="IPR053858">
    <property type="entry name" value="Arb2_dom"/>
</dbReference>
<dbReference type="GO" id="GO:0005840">
    <property type="term" value="C:ribosome"/>
    <property type="evidence" value="ECO:0007669"/>
    <property type="project" value="UniProtKB-KW"/>
</dbReference>
<dbReference type="Pfam" id="PF00253">
    <property type="entry name" value="Ribosomal_S14"/>
    <property type="match status" value="1"/>
</dbReference>
<comment type="caution">
    <text evidence="6">The sequence shown here is derived from an EMBL/GenBank/DDBJ whole genome shotgun (WGS) entry which is preliminary data.</text>
</comment>
<dbReference type="Proteomes" id="UP000698800">
    <property type="component" value="Unassembled WGS sequence"/>
</dbReference>
<dbReference type="GO" id="GO:0035197">
    <property type="term" value="F:siRNA binding"/>
    <property type="evidence" value="ECO:0007669"/>
    <property type="project" value="TreeGrafter"/>
</dbReference>
<dbReference type="InterPro" id="IPR001209">
    <property type="entry name" value="Ribosomal_uS14"/>
</dbReference>
<dbReference type="AlphaFoldDB" id="A0A9P8ICJ3"/>
<proteinExistence type="inferred from homology"/>
<name>A0A9P8ICJ3_9PEZI</name>
<organism evidence="6 7">
    <name type="scientific">Glutinoglossum americanum</name>
    <dbReference type="NCBI Taxonomy" id="1670608"/>
    <lineage>
        <taxon>Eukaryota</taxon>
        <taxon>Fungi</taxon>
        <taxon>Dikarya</taxon>
        <taxon>Ascomycota</taxon>
        <taxon>Pezizomycotina</taxon>
        <taxon>Geoglossomycetes</taxon>
        <taxon>Geoglossales</taxon>
        <taxon>Geoglossaceae</taxon>
        <taxon>Glutinoglossum</taxon>
    </lineage>
</organism>
<sequence length="541" mass="61348">MSMFRAKRLDLGGFVNVRVIRDHTKRKVYEQNETERYLILAPFLESLHLNLGGFVSVTVQALRYIARNTTLPQRMRVQAQIQLSQMHAYTRGTQIKNRCIAGGKGRGVFRDFGMARPTPSAFVLFVTTMYRRVITSLPKEPEFPYDLAQLGYFIDGKDEVKSITNPEEDFKYKVTRNERYNDLRKEAYTCSSTPSLLNYQSSLKLNFPFLVCLRKVVLDRLVGMGMETIRLPLDVEEGRPHIPILVSGELQKKNRVLLVFGSPNEDLGIWCYRKLGSNGSSINAGSAIDLIKQVRSYHVSETEAPGVIIANIGQLVWHRKGRRAVTFKTWHSMPRKSAISKGYRIDDVKNRVPGNEGPVEHIQYIFNTVITKLVGENAGLDIIAIGGMDVLRFLDDNWATWKGRINAIALTNPLHWMRDISDEDFRYFLKNRGRGYIVCDEPIGHLLYEPRYGCAVYSSGESEFSETILSATSGHILDFFHAVATDPNFVNPEPLIPASEEDTDPQGVEYIFQERVAEGLHGREEDDISTPIAEDMAVSKD</sequence>
<dbReference type="SUPFAM" id="SSF57716">
    <property type="entry name" value="Glucocorticoid receptor-like (DNA-binding domain)"/>
    <property type="match status" value="1"/>
</dbReference>
<gene>
    <name evidence="6" type="ORF">FGG08_001927</name>
</gene>
<protein>
    <recommendedName>
        <fullName evidence="5">Arb2 domain-containing protein</fullName>
    </recommendedName>
</protein>
<comment type="similarity">
    <text evidence="1">Belongs to the universal ribosomal protein uS14 family.</text>
</comment>
<evidence type="ECO:0000256" key="3">
    <source>
        <dbReference type="ARBA" id="ARBA00023274"/>
    </source>
</evidence>
<feature type="region of interest" description="Disordered" evidence="4">
    <location>
        <begin position="521"/>
        <end position="541"/>
    </location>
</feature>
<dbReference type="GO" id="GO:0005634">
    <property type="term" value="C:nucleus"/>
    <property type="evidence" value="ECO:0007669"/>
    <property type="project" value="TreeGrafter"/>
</dbReference>
<evidence type="ECO:0000259" key="5">
    <source>
        <dbReference type="Pfam" id="PF22749"/>
    </source>
</evidence>
<evidence type="ECO:0000313" key="7">
    <source>
        <dbReference type="Proteomes" id="UP000698800"/>
    </source>
</evidence>